<dbReference type="Proteomes" id="UP000596660">
    <property type="component" value="Unplaced"/>
</dbReference>
<feature type="region of interest" description="Disordered" evidence="1">
    <location>
        <begin position="101"/>
        <end position="130"/>
    </location>
</feature>
<proteinExistence type="predicted"/>
<sequence length="156" mass="17746">MVRGDLESRERDFYGVLEKVLVLNVYVPSHNETQWRSVIKTKPQNYFDFPNDDDNDEDESLWENVESRAANVVDVGEHSDNENFVVRDDVEPFFVDANNVQADHSDVDDENIDGDSSSDGHEEEFSDVESRRMGLPRVVAGLSVTRALSSQCEALY</sequence>
<organism evidence="2 3">
    <name type="scientific">Chenopodium quinoa</name>
    <name type="common">Quinoa</name>
    <dbReference type="NCBI Taxonomy" id="63459"/>
    <lineage>
        <taxon>Eukaryota</taxon>
        <taxon>Viridiplantae</taxon>
        <taxon>Streptophyta</taxon>
        <taxon>Embryophyta</taxon>
        <taxon>Tracheophyta</taxon>
        <taxon>Spermatophyta</taxon>
        <taxon>Magnoliopsida</taxon>
        <taxon>eudicotyledons</taxon>
        <taxon>Gunneridae</taxon>
        <taxon>Pentapetalae</taxon>
        <taxon>Caryophyllales</taxon>
        <taxon>Chenopodiaceae</taxon>
        <taxon>Chenopodioideae</taxon>
        <taxon>Atripliceae</taxon>
        <taxon>Chenopodium</taxon>
    </lineage>
</organism>
<dbReference type="EnsemblPlants" id="AUR62036818-RA">
    <property type="protein sequence ID" value="AUR62036818-RA:cds"/>
    <property type="gene ID" value="AUR62036818"/>
</dbReference>
<evidence type="ECO:0000313" key="3">
    <source>
        <dbReference type="Proteomes" id="UP000596660"/>
    </source>
</evidence>
<keyword evidence="3" id="KW-1185">Reference proteome</keyword>
<name>A0A803MX88_CHEQI</name>
<evidence type="ECO:0000256" key="1">
    <source>
        <dbReference type="SAM" id="MobiDB-lite"/>
    </source>
</evidence>
<protein>
    <submittedName>
        <fullName evidence="2">Uncharacterized protein</fullName>
    </submittedName>
</protein>
<dbReference type="AlphaFoldDB" id="A0A803MX88"/>
<accession>A0A803MX88</accession>
<reference evidence="2" key="2">
    <citation type="submission" date="2021-03" db="UniProtKB">
        <authorList>
            <consortium name="EnsemblPlants"/>
        </authorList>
    </citation>
    <scope>IDENTIFICATION</scope>
</reference>
<reference evidence="2" key="1">
    <citation type="journal article" date="2017" name="Nature">
        <title>The genome of Chenopodium quinoa.</title>
        <authorList>
            <person name="Jarvis D.E."/>
            <person name="Ho Y.S."/>
            <person name="Lightfoot D.J."/>
            <person name="Schmoeckel S.M."/>
            <person name="Li B."/>
            <person name="Borm T.J.A."/>
            <person name="Ohyanagi H."/>
            <person name="Mineta K."/>
            <person name="Michell C.T."/>
            <person name="Saber N."/>
            <person name="Kharbatia N.M."/>
            <person name="Rupper R.R."/>
            <person name="Sharp A.R."/>
            <person name="Dally N."/>
            <person name="Boughton B.A."/>
            <person name="Woo Y.H."/>
            <person name="Gao G."/>
            <person name="Schijlen E.G.W.M."/>
            <person name="Guo X."/>
            <person name="Momin A.A."/>
            <person name="Negrao S."/>
            <person name="Al-Babili S."/>
            <person name="Gehring C."/>
            <person name="Roessner U."/>
            <person name="Jung C."/>
            <person name="Murphy K."/>
            <person name="Arold S.T."/>
            <person name="Gojobori T."/>
            <person name="van der Linden C.G."/>
            <person name="van Loo E.N."/>
            <person name="Jellen E.N."/>
            <person name="Maughan P.J."/>
            <person name="Tester M."/>
        </authorList>
    </citation>
    <scope>NUCLEOTIDE SEQUENCE [LARGE SCALE GENOMIC DNA]</scope>
    <source>
        <strain evidence="2">cv. PI 614886</strain>
    </source>
</reference>
<evidence type="ECO:0000313" key="2">
    <source>
        <dbReference type="EnsemblPlants" id="AUR62036818-RA:cds"/>
    </source>
</evidence>
<dbReference type="Gramene" id="AUR62036818-RA">
    <property type="protein sequence ID" value="AUR62036818-RA:cds"/>
    <property type="gene ID" value="AUR62036818"/>
</dbReference>